<protein>
    <recommendedName>
        <fullName evidence="1">N-acetyltransferase domain-containing protein</fullName>
    </recommendedName>
</protein>
<dbReference type="PROSITE" id="PS51186">
    <property type="entry name" value="GNAT"/>
    <property type="match status" value="1"/>
</dbReference>
<dbReference type="Pfam" id="PF00583">
    <property type="entry name" value="Acetyltransf_1"/>
    <property type="match status" value="1"/>
</dbReference>
<evidence type="ECO:0000313" key="2">
    <source>
        <dbReference type="EMBL" id="QJR11460.1"/>
    </source>
</evidence>
<proteinExistence type="predicted"/>
<dbReference type="RefSeq" id="WP_171092825.1">
    <property type="nucleotide sequence ID" value="NZ_CP053069.1"/>
</dbReference>
<dbReference type="CDD" id="cd04301">
    <property type="entry name" value="NAT_SF"/>
    <property type="match status" value="1"/>
</dbReference>
<dbReference type="AlphaFoldDB" id="A0A6M4GVZ8"/>
<sequence length="192" mass="21437">MRISRPLPIRLHTSHRTALAEHFLALGPDDRRLRFGTVLPDELVLQYVAGMDFERDEIFAVTDEDLRIVGAVHVAFAGHAAELGLSVSEDSRGRGIGNALFERAVVHLRNSGVRCAYMHCLAENQAVMHLARKHGMKIMYAGSESEAYLQLESATPTSYFVEWLGENRANGAEAFKRNARLARSWFELFAPG</sequence>
<dbReference type="InterPro" id="IPR016181">
    <property type="entry name" value="Acyl_CoA_acyltransferase"/>
</dbReference>
<dbReference type="SUPFAM" id="SSF55729">
    <property type="entry name" value="Acyl-CoA N-acyltransferases (Nat)"/>
    <property type="match status" value="1"/>
</dbReference>
<reference evidence="2 3" key="1">
    <citation type="submission" date="2020-04" db="EMBL/GenBank/DDBJ databases">
        <title>Usitatibacter rugosus gen. nov., sp. nov. and Usitatibacter palustris sp. nov., novel members of Usitatibacteraceae fam. nov. within the order Nitrosomonadales isolated from soil.</title>
        <authorList>
            <person name="Huber K.J."/>
            <person name="Neumann-Schaal M."/>
            <person name="Geppert A."/>
            <person name="Luckner M."/>
            <person name="Wanner G."/>
            <person name="Overmann J."/>
        </authorList>
    </citation>
    <scope>NUCLEOTIDE SEQUENCE [LARGE SCALE GENOMIC DNA]</scope>
    <source>
        <strain evidence="2 3">0125_3</strain>
    </source>
</reference>
<evidence type="ECO:0000313" key="3">
    <source>
        <dbReference type="Proteomes" id="UP000501534"/>
    </source>
</evidence>
<organism evidence="2 3">
    <name type="scientific">Usitatibacter rugosus</name>
    <dbReference type="NCBI Taxonomy" id="2732067"/>
    <lineage>
        <taxon>Bacteria</taxon>
        <taxon>Pseudomonadati</taxon>
        <taxon>Pseudomonadota</taxon>
        <taxon>Betaproteobacteria</taxon>
        <taxon>Nitrosomonadales</taxon>
        <taxon>Usitatibacteraceae</taxon>
        <taxon>Usitatibacter</taxon>
    </lineage>
</organism>
<gene>
    <name evidence="2" type="ORF">DSM104443_02537</name>
</gene>
<dbReference type="Gene3D" id="3.40.630.30">
    <property type="match status" value="1"/>
</dbReference>
<dbReference type="EMBL" id="CP053069">
    <property type="protein sequence ID" value="QJR11460.1"/>
    <property type="molecule type" value="Genomic_DNA"/>
</dbReference>
<accession>A0A6M4GVZ8</accession>
<dbReference type="KEGG" id="uru:DSM104443_02537"/>
<evidence type="ECO:0000259" key="1">
    <source>
        <dbReference type="PROSITE" id="PS51186"/>
    </source>
</evidence>
<name>A0A6M4GVZ8_9PROT</name>
<feature type="domain" description="N-acetyltransferase" evidence="1">
    <location>
        <begin position="7"/>
        <end position="162"/>
    </location>
</feature>
<dbReference type="InterPro" id="IPR000182">
    <property type="entry name" value="GNAT_dom"/>
</dbReference>
<dbReference type="Proteomes" id="UP000501534">
    <property type="component" value="Chromosome"/>
</dbReference>
<keyword evidence="3" id="KW-1185">Reference proteome</keyword>
<dbReference type="GO" id="GO:0016747">
    <property type="term" value="F:acyltransferase activity, transferring groups other than amino-acyl groups"/>
    <property type="evidence" value="ECO:0007669"/>
    <property type="project" value="InterPro"/>
</dbReference>